<keyword evidence="2" id="KW-1185">Reference proteome</keyword>
<gene>
    <name evidence="1" type="ORF">Fuma_04629</name>
</gene>
<dbReference type="EMBL" id="CP017641">
    <property type="protein sequence ID" value="APZ94977.1"/>
    <property type="molecule type" value="Genomic_DNA"/>
</dbReference>
<dbReference type="InterPro" id="IPR027558">
    <property type="entry name" value="Pre_pil_HX9DG_C"/>
</dbReference>
<dbReference type="Proteomes" id="UP000187735">
    <property type="component" value="Chromosome"/>
</dbReference>
<accession>A0A1P8WLP4</accession>
<name>A0A1P8WLP4_9PLAN</name>
<protein>
    <submittedName>
        <fullName evidence="1">Uncharacterized protein</fullName>
    </submittedName>
</protein>
<reference evidence="1 2" key="1">
    <citation type="journal article" date="2016" name="Front. Microbiol.">
        <title>Fuerstia marisgermanicae gen. nov., sp. nov., an Unusual Member of the Phylum Planctomycetes from the German Wadden Sea.</title>
        <authorList>
            <person name="Kohn T."/>
            <person name="Heuer A."/>
            <person name="Jogler M."/>
            <person name="Vollmers J."/>
            <person name="Boedeker C."/>
            <person name="Bunk B."/>
            <person name="Rast P."/>
            <person name="Borchert D."/>
            <person name="Glockner I."/>
            <person name="Freese H.M."/>
            <person name="Klenk H.P."/>
            <person name="Overmann J."/>
            <person name="Kaster A.K."/>
            <person name="Rohde M."/>
            <person name="Wiegand S."/>
            <person name="Jogler C."/>
        </authorList>
    </citation>
    <scope>NUCLEOTIDE SEQUENCE [LARGE SCALE GENOMIC DNA]</scope>
    <source>
        <strain evidence="1 2">NH11</strain>
    </source>
</reference>
<evidence type="ECO:0000313" key="2">
    <source>
        <dbReference type="Proteomes" id="UP000187735"/>
    </source>
</evidence>
<organism evidence="1 2">
    <name type="scientific">Fuerstiella marisgermanici</name>
    <dbReference type="NCBI Taxonomy" id="1891926"/>
    <lineage>
        <taxon>Bacteria</taxon>
        <taxon>Pseudomonadati</taxon>
        <taxon>Planctomycetota</taxon>
        <taxon>Planctomycetia</taxon>
        <taxon>Planctomycetales</taxon>
        <taxon>Planctomycetaceae</taxon>
        <taxon>Fuerstiella</taxon>
    </lineage>
</organism>
<dbReference type="NCBIfam" id="TIGR04294">
    <property type="entry name" value="pre_pil_HX9DG"/>
    <property type="match status" value="1"/>
</dbReference>
<sequence>MTGPNSVFYSTEAVQLQDITDGTSNTLLVMEVPLEFSVHWMAPHDADLPLVLNLKSDAEKAHMGGAQALFGDGSVRYLSKNIALETLEALVTINVGETVGEF</sequence>
<dbReference type="AlphaFoldDB" id="A0A1P8WLP4"/>
<dbReference type="KEGG" id="fmr:Fuma_04629"/>
<evidence type="ECO:0000313" key="1">
    <source>
        <dbReference type="EMBL" id="APZ94977.1"/>
    </source>
</evidence>
<proteinExistence type="predicted"/>